<dbReference type="STRING" id="4155.A0A022Q4V6"/>
<name>A0A022Q4V6_ERYGU</name>
<dbReference type="PROSITE" id="PS50181">
    <property type="entry name" value="FBOX"/>
    <property type="match status" value="1"/>
</dbReference>
<dbReference type="Proteomes" id="UP000030748">
    <property type="component" value="Unassembled WGS sequence"/>
</dbReference>
<dbReference type="EMBL" id="KI632188">
    <property type="protein sequence ID" value="EYU22996.1"/>
    <property type="molecule type" value="Genomic_DNA"/>
</dbReference>
<keyword evidence="3" id="KW-1185">Reference proteome</keyword>
<protein>
    <recommendedName>
        <fullName evidence="1">F-box domain-containing protein</fullName>
    </recommendedName>
</protein>
<evidence type="ECO:0000259" key="1">
    <source>
        <dbReference type="PROSITE" id="PS50181"/>
    </source>
</evidence>
<dbReference type="PANTHER" id="PTHR31293:SF12">
    <property type="entry name" value="RNI-LIKE SUPERFAMILY PROTEIN"/>
    <property type="match status" value="1"/>
</dbReference>
<dbReference type="CDD" id="cd22160">
    <property type="entry name" value="F-box_AtFBL13-like"/>
    <property type="match status" value="1"/>
</dbReference>
<proteinExistence type="predicted"/>
<evidence type="ECO:0000313" key="2">
    <source>
        <dbReference type="EMBL" id="EYU22996.1"/>
    </source>
</evidence>
<evidence type="ECO:0000313" key="3">
    <source>
        <dbReference type="Proteomes" id="UP000030748"/>
    </source>
</evidence>
<reference evidence="2 3" key="1">
    <citation type="journal article" date="2013" name="Proc. Natl. Acad. Sci. U.S.A.">
        <title>Fine-scale variation in meiotic recombination in Mimulus inferred from population shotgun sequencing.</title>
        <authorList>
            <person name="Hellsten U."/>
            <person name="Wright K.M."/>
            <person name="Jenkins J."/>
            <person name="Shu S."/>
            <person name="Yuan Y."/>
            <person name="Wessler S.R."/>
            <person name="Schmutz J."/>
            <person name="Willis J.H."/>
            <person name="Rokhsar D.S."/>
        </authorList>
    </citation>
    <scope>NUCLEOTIDE SEQUENCE [LARGE SCALE GENOMIC DNA]</scope>
    <source>
        <strain evidence="3">cv. DUN x IM62</strain>
    </source>
</reference>
<feature type="domain" description="F-box" evidence="1">
    <location>
        <begin position="41"/>
        <end position="88"/>
    </location>
</feature>
<dbReference type="InterPro" id="IPR001810">
    <property type="entry name" value="F-box_dom"/>
</dbReference>
<organism evidence="2 3">
    <name type="scientific">Erythranthe guttata</name>
    <name type="common">Yellow monkey flower</name>
    <name type="synonym">Mimulus guttatus</name>
    <dbReference type="NCBI Taxonomy" id="4155"/>
    <lineage>
        <taxon>Eukaryota</taxon>
        <taxon>Viridiplantae</taxon>
        <taxon>Streptophyta</taxon>
        <taxon>Embryophyta</taxon>
        <taxon>Tracheophyta</taxon>
        <taxon>Spermatophyta</taxon>
        <taxon>Magnoliopsida</taxon>
        <taxon>eudicotyledons</taxon>
        <taxon>Gunneridae</taxon>
        <taxon>Pentapetalae</taxon>
        <taxon>asterids</taxon>
        <taxon>lamiids</taxon>
        <taxon>Lamiales</taxon>
        <taxon>Phrymaceae</taxon>
        <taxon>Erythranthe</taxon>
    </lineage>
</organism>
<feature type="non-terminal residue" evidence="2">
    <location>
        <position position="201"/>
    </location>
</feature>
<dbReference type="SUPFAM" id="SSF81383">
    <property type="entry name" value="F-box domain"/>
    <property type="match status" value="1"/>
</dbReference>
<accession>A0A022Q4V6</accession>
<sequence length="201" mass="23290">VQSGIKPKLSSLNSPPTVNTLTKQLYFYLRTCDTICIGREDDRISRLPDEVLVEILSSLSLKESACTSVLSSRWTNLWKHTTRLYLDMDGGSSSWGKTKHFKFRPVLMRRNTSCKYVRWVDRVLESHKCIVLKEFAICSYLGLQHEEPITRWLEYAFARQVRSLELNLEPCYDDPMYGLPRDLLVAEGSQFKSIEALNFKD</sequence>
<dbReference type="InterPro" id="IPR053781">
    <property type="entry name" value="F-box_AtFBL13-like"/>
</dbReference>
<dbReference type="PANTHER" id="PTHR31293">
    <property type="entry name" value="RNI-LIKE SUPERFAMILY PROTEIN"/>
    <property type="match status" value="1"/>
</dbReference>
<dbReference type="Pfam" id="PF00646">
    <property type="entry name" value="F-box"/>
    <property type="match status" value="1"/>
</dbReference>
<dbReference type="Gene3D" id="1.20.1280.50">
    <property type="match status" value="1"/>
</dbReference>
<dbReference type="InterPro" id="IPR055294">
    <property type="entry name" value="FBL60-like"/>
</dbReference>
<dbReference type="InterPro" id="IPR036047">
    <property type="entry name" value="F-box-like_dom_sf"/>
</dbReference>
<dbReference type="AlphaFoldDB" id="A0A022Q4V6"/>
<dbReference type="eggNOG" id="ENOG502RYMX">
    <property type="taxonomic scope" value="Eukaryota"/>
</dbReference>
<feature type="non-terminal residue" evidence="2">
    <location>
        <position position="1"/>
    </location>
</feature>
<gene>
    <name evidence="2" type="ORF">MIMGU_mgv1a0267051mg</name>
</gene>